<dbReference type="NCBIfam" id="TIGR03025">
    <property type="entry name" value="EPS_sugtrans"/>
    <property type="match status" value="1"/>
</dbReference>
<dbReference type="PANTHER" id="PTHR30576:SF21">
    <property type="entry name" value="UDP-GLUCOSE:UNDECAPRENYL-PHOSPHATE GLUCOSE-1-PHOSPHATE TRANSFERASE"/>
    <property type="match status" value="1"/>
</dbReference>
<dbReference type="GO" id="GO:0016020">
    <property type="term" value="C:membrane"/>
    <property type="evidence" value="ECO:0007669"/>
    <property type="project" value="UniProtKB-SubCell"/>
</dbReference>
<keyword evidence="6 7" id="KW-0472">Membrane</keyword>
<keyword evidence="5 7" id="KW-1133">Transmembrane helix</keyword>
<keyword evidence="3 9" id="KW-0808">Transferase</keyword>
<dbReference type="Pfam" id="PF13727">
    <property type="entry name" value="CoA_binding_3"/>
    <property type="match status" value="1"/>
</dbReference>
<accession>A0A640WGI9</accession>
<dbReference type="GO" id="GO:0009242">
    <property type="term" value="P:colanic acid biosynthetic process"/>
    <property type="evidence" value="ECO:0007669"/>
    <property type="project" value="TreeGrafter"/>
</dbReference>
<dbReference type="InterPro" id="IPR003362">
    <property type="entry name" value="Bact_transf"/>
</dbReference>
<sequence length="455" mass="51392">MNMKSLNPVRRLAPLIDVMAIVLAGILANEIRFRTAQLDSVNALVLIVMALAVVLINIFGGGYSKWRSTRLRSRIYRLLWVWAAVFAAVSILMFLLKLSDSVSRQWLVFTFLLSFCLVAASRALLMMLAMYHNGRIKNRRKVFLVGPEENLLDVARSLREHQDQGYAIAGICRGRVLRAEKAPRNLARRVEKSGADEVWICLSVSEGEHVKAIMYNLRHLPLEIRFIPHFADIPLLNHRVSHIAGTHAIDLSVSPISGSALWVKRLEDIVIGGLILLLIAPICVACALAVKMSSPGPVLFKQLRTGANGHDVQVYKFRSMKVHQEESGQVSQATRRDPRITRVGAFLRRTSLDELPQFLNVIQGQMSIVGPRPHALAHNEYYKDLVESYMQRHMVKPGITGWAQVCGFRGETDTLDKMQHRVEHDLWYINNWSLLLDLKIIFLTVFKGFSGNNAY</sequence>
<evidence type="ECO:0000256" key="5">
    <source>
        <dbReference type="ARBA" id="ARBA00022989"/>
    </source>
</evidence>
<feature type="transmembrane region" description="Helical" evidence="7">
    <location>
        <begin position="12"/>
        <end position="31"/>
    </location>
</feature>
<feature type="transmembrane region" description="Helical" evidence="7">
    <location>
        <begin position="269"/>
        <end position="290"/>
    </location>
</feature>
<dbReference type="PANTHER" id="PTHR30576">
    <property type="entry name" value="COLANIC BIOSYNTHESIS UDP-GLUCOSE LIPID CARRIER TRANSFERASE"/>
    <property type="match status" value="1"/>
</dbReference>
<keyword evidence="10" id="KW-1185">Reference proteome</keyword>
<comment type="similarity">
    <text evidence="2">Belongs to the bacterial sugar transferase family.</text>
</comment>
<evidence type="ECO:0000259" key="8">
    <source>
        <dbReference type="Pfam" id="PF02397"/>
    </source>
</evidence>
<dbReference type="GO" id="GO:0089702">
    <property type="term" value="F:undecaprenyl-phosphate glucose phosphotransferase activity"/>
    <property type="evidence" value="ECO:0007669"/>
    <property type="project" value="UniProtKB-EC"/>
</dbReference>
<dbReference type="Pfam" id="PF02397">
    <property type="entry name" value="Bac_transf"/>
    <property type="match status" value="1"/>
</dbReference>
<protein>
    <submittedName>
        <fullName evidence="9">Undecaprenyl-phosphate glucose phosphotransferase</fullName>
        <ecNumber evidence="9">2.7.8.31</ecNumber>
    </submittedName>
</protein>
<dbReference type="InterPro" id="IPR017473">
    <property type="entry name" value="Undecaprenyl-P_gluc_Ptfrase"/>
</dbReference>
<feature type="transmembrane region" description="Helical" evidence="7">
    <location>
        <begin position="75"/>
        <end position="96"/>
    </location>
</feature>
<name>A0A640WGI9_9GAMM</name>
<comment type="caution">
    <text evidence="9">The sequence shown here is derived from an EMBL/GenBank/DDBJ whole genome shotgun (WGS) entry which is preliminary data.</text>
</comment>
<evidence type="ECO:0000313" key="10">
    <source>
        <dbReference type="Proteomes" id="UP000466024"/>
    </source>
</evidence>
<dbReference type="Gene3D" id="3.40.50.720">
    <property type="entry name" value="NAD(P)-binding Rossmann-like Domain"/>
    <property type="match status" value="1"/>
</dbReference>
<dbReference type="InterPro" id="IPR017475">
    <property type="entry name" value="EPS_sugar_tfrase"/>
</dbReference>
<comment type="subcellular location">
    <subcellularLocation>
        <location evidence="1">Membrane</location>
        <topology evidence="1">Multi-pass membrane protein</topology>
    </subcellularLocation>
</comment>
<gene>
    <name evidence="9" type="ORF">F0A16_08430</name>
</gene>
<organism evidence="9 10">
    <name type="scientific">Salinicola corii</name>
    <dbReference type="NCBI Taxonomy" id="2606937"/>
    <lineage>
        <taxon>Bacteria</taxon>
        <taxon>Pseudomonadati</taxon>
        <taxon>Pseudomonadota</taxon>
        <taxon>Gammaproteobacteria</taxon>
        <taxon>Oceanospirillales</taxon>
        <taxon>Halomonadaceae</taxon>
        <taxon>Salinicola</taxon>
    </lineage>
</organism>
<proteinExistence type="inferred from homology"/>
<evidence type="ECO:0000256" key="2">
    <source>
        <dbReference type="ARBA" id="ARBA00006464"/>
    </source>
</evidence>
<dbReference type="AlphaFoldDB" id="A0A640WGI9"/>
<dbReference type="EMBL" id="VTPX01000003">
    <property type="protein sequence ID" value="KAA0019340.1"/>
    <property type="molecule type" value="Genomic_DNA"/>
</dbReference>
<evidence type="ECO:0000256" key="4">
    <source>
        <dbReference type="ARBA" id="ARBA00022692"/>
    </source>
</evidence>
<keyword evidence="4 7" id="KW-0812">Transmembrane</keyword>
<evidence type="ECO:0000256" key="6">
    <source>
        <dbReference type="ARBA" id="ARBA00023136"/>
    </source>
</evidence>
<evidence type="ECO:0000256" key="7">
    <source>
        <dbReference type="SAM" id="Phobius"/>
    </source>
</evidence>
<feature type="domain" description="Bacterial sugar transferase" evidence="8">
    <location>
        <begin position="264"/>
        <end position="448"/>
    </location>
</feature>
<feature type="transmembrane region" description="Helical" evidence="7">
    <location>
        <begin position="108"/>
        <end position="131"/>
    </location>
</feature>
<dbReference type="NCBIfam" id="TIGR03023">
    <property type="entry name" value="WcaJ_sugtrans"/>
    <property type="match status" value="1"/>
</dbReference>
<evidence type="ECO:0000256" key="3">
    <source>
        <dbReference type="ARBA" id="ARBA00022679"/>
    </source>
</evidence>
<dbReference type="EC" id="2.7.8.31" evidence="9"/>
<evidence type="ECO:0000256" key="1">
    <source>
        <dbReference type="ARBA" id="ARBA00004141"/>
    </source>
</evidence>
<feature type="transmembrane region" description="Helical" evidence="7">
    <location>
        <begin position="43"/>
        <end position="63"/>
    </location>
</feature>
<evidence type="ECO:0000313" key="9">
    <source>
        <dbReference type="EMBL" id="KAA0019340.1"/>
    </source>
</evidence>
<dbReference type="Proteomes" id="UP000466024">
    <property type="component" value="Unassembled WGS sequence"/>
</dbReference>
<reference evidence="9 10" key="1">
    <citation type="submission" date="2019-08" db="EMBL/GenBank/DDBJ databases">
        <title>Bioinformatics analysis of the strain L3 and L5.</title>
        <authorList>
            <person name="Li X."/>
        </authorList>
    </citation>
    <scope>NUCLEOTIDE SEQUENCE [LARGE SCALE GENOMIC DNA]</scope>
    <source>
        <strain evidence="9 10">L3</strain>
    </source>
</reference>